<evidence type="ECO:0000313" key="11">
    <source>
        <dbReference type="EMBL" id="QCD45535.1"/>
    </source>
</evidence>
<keyword evidence="5 9" id="KW-0627">Porphyrin biosynthesis</keyword>
<dbReference type="InterPro" id="IPR003754">
    <property type="entry name" value="4pyrrol_synth_uPrphyn_synth"/>
</dbReference>
<dbReference type="Proteomes" id="UP000503264">
    <property type="component" value="Chromosome"/>
</dbReference>
<evidence type="ECO:0000256" key="6">
    <source>
        <dbReference type="ARBA" id="ARBA00037589"/>
    </source>
</evidence>
<comment type="similarity">
    <text evidence="2 9">Belongs to the uroporphyrinogen-III synthase family.</text>
</comment>
<gene>
    <name evidence="11" type="primary">hemD</name>
    <name evidence="11" type="ORF">CMUC_1788</name>
</gene>
<protein>
    <recommendedName>
        <fullName evidence="7 9">Uroporphyrinogen-III synthase</fullName>
        <ecNumber evidence="3 9">4.2.1.75</ecNumber>
    </recommendedName>
</protein>
<dbReference type="GO" id="GO:0006780">
    <property type="term" value="P:uroporphyrinogen III biosynthetic process"/>
    <property type="evidence" value="ECO:0007669"/>
    <property type="project" value="UniProtKB-UniRule"/>
</dbReference>
<evidence type="ECO:0000256" key="2">
    <source>
        <dbReference type="ARBA" id="ARBA00008133"/>
    </source>
</evidence>
<dbReference type="CDD" id="cd06578">
    <property type="entry name" value="HemD"/>
    <property type="match status" value="1"/>
</dbReference>
<keyword evidence="4 9" id="KW-0456">Lyase</keyword>
<dbReference type="PANTHER" id="PTHR38042">
    <property type="entry name" value="UROPORPHYRINOGEN-III SYNTHASE, CHLOROPLASTIC"/>
    <property type="match status" value="1"/>
</dbReference>
<dbReference type="GO" id="GO:0004852">
    <property type="term" value="F:uroporphyrinogen-III synthase activity"/>
    <property type="evidence" value="ECO:0007669"/>
    <property type="project" value="UniProtKB-UniRule"/>
</dbReference>
<dbReference type="AlphaFoldDB" id="A0A6G5QIL8"/>
<dbReference type="UniPathway" id="UPA00251">
    <property type="reaction ID" value="UER00320"/>
</dbReference>
<evidence type="ECO:0000256" key="1">
    <source>
        <dbReference type="ARBA" id="ARBA00004772"/>
    </source>
</evidence>
<dbReference type="RefSeq" id="WP_171994230.1">
    <property type="nucleotide sequence ID" value="NZ_CP012542.1"/>
</dbReference>
<evidence type="ECO:0000256" key="5">
    <source>
        <dbReference type="ARBA" id="ARBA00023244"/>
    </source>
</evidence>
<evidence type="ECO:0000259" key="10">
    <source>
        <dbReference type="Pfam" id="PF02602"/>
    </source>
</evidence>
<dbReference type="PANTHER" id="PTHR38042:SF1">
    <property type="entry name" value="UROPORPHYRINOGEN-III SYNTHASE, CHLOROPLASTIC"/>
    <property type="match status" value="1"/>
</dbReference>
<accession>A0A6G5QIL8</accession>
<reference evidence="11 12" key="1">
    <citation type="submission" date="2016-07" db="EMBL/GenBank/DDBJ databases">
        <title>Comparative genomics of the Campylobacter concisus group.</title>
        <authorList>
            <person name="Miller W.G."/>
            <person name="Yee E."/>
            <person name="Chapman M.H."/>
            <person name="Huynh S."/>
            <person name="Bono J.L."/>
            <person name="On S.L.W."/>
            <person name="StLeger J."/>
            <person name="Foster G."/>
            <person name="Parker C.T."/>
        </authorList>
    </citation>
    <scope>NUCLEOTIDE SEQUENCE [LARGE SCALE GENOMIC DNA]</scope>
    <source>
        <strain evidence="11 12">CCUG 21559</strain>
    </source>
</reference>
<proteinExistence type="inferred from homology"/>
<dbReference type="EC" id="4.2.1.75" evidence="3 9"/>
<organism evidence="11 12">
    <name type="scientific">Campylobacter mucosalis CCUG 21559</name>
    <dbReference type="NCBI Taxonomy" id="1032067"/>
    <lineage>
        <taxon>Bacteria</taxon>
        <taxon>Pseudomonadati</taxon>
        <taxon>Campylobacterota</taxon>
        <taxon>Epsilonproteobacteria</taxon>
        <taxon>Campylobacterales</taxon>
        <taxon>Campylobacteraceae</taxon>
        <taxon>Campylobacter</taxon>
    </lineage>
</organism>
<feature type="domain" description="Tetrapyrrole biosynthesis uroporphyrinogen III synthase" evidence="10">
    <location>
        <begin position="31"/>
        <end position="202"/>
    </location>
</feature>
<comment type="pathway">
    <text evidence="1 9">Porphyrin-containing compound metabolism; protoporphyrin-IX biosynthesis; coproporphyrinogen-III from 5-aminolevulinate: step 3/4.</text>
</comment>
<dbReference type="SUPFAM" id="SSF69618">
    <property type="entry name" value="HemD-like"/>
    <property type="match status" value="1"/>
</dbReference>
<dbReference type="InterPro" id="IPR039793">
    <property type="entry name" value="UROS/Hem4"/>
</dbReference>
<comment type="function">
    <text evidence="6 9">Catalyzes cyclization of the linear tetrapyrrole, hydroxymethylbilane, to the macrocyclic uroporphyrinogen III.</text>
</comment>
<keyword evidence="12" id="KW-1185">Reference proteome</keyword>
<evidence type="ECO:0000256" key="9">
    <source>
        <dbReference type="RuleBase" id="RU366031"/>
    </source>
</evidence>
<name>A0A6G5QIL8_9BACT</name>
<evidence type="ECO:0000256" key="7">
    <source>
        <dbReference type="ARBA" id="ARBA00040167"/>
    </source>
</evidence>
<sequence>MIYLVSNTPSSDESVKNLNLSQIKFYDFSVDLANFNAIVITSKNAIKALEQNSIVPKDVEIFAVGKSSAVQAEKFGFKKINVSSSSYGDALYDEFKDVLKDRKILYLRAKDVVGDLDIKLAKCSQNFTQIVVYESIEVTQNLTDLEDNSVFIFTSPKNAKFFLKNYTWRDSFKAVAIGQSTAEALKFISGVRVAKAQSIDECIKLAKTLL</sequence>
<dbReference type="EMBL" id="CP012542">
    <property type="protein sequence ID" value="QCD45535.1"/>
    <property type="molecule type" value="Genomic_DNA"/>
</dbReference>
<dbReference type="GO" id="GO:0006782">
    <property type="term" value="P:protoporphyrinogen IX biosynthetic process"/>
    <property type="evidence" value="ECO:0007669"/>
    <property type="project" value="UniProtKB-UniRule"/>
</dbReference>
<evidence type="ECO:0000256" key="4">
    <source>
        <dbReference type="ARBA" id="ARBA00023239"/>
    </source>
</evidence>
<evidence type="ECO:0000256" key="3">
    <source>
        <dbReference type="ARBA" id="ARBA00013109"/>
    </source>
</evidence>
<dbReference type="InterPro" id="IPR036108">
    <property type="entry name" value="4pyrrol_syn_uPrphyn_synt_sf"/>
</dbReference>
<dbReference type="Gene3D" id="3.40.50.10090">
    <property type="match status" value="2"/>
</dbReference>
<comment type="catalytic activity">
    <reaction evidence="8 9">
        <text>hydroxymethylbilane = uroporphyrinogen III + H2O</text>
        <dbReference type="Rhea" id="RHEA:18965"/>
        <dbReference type="ChEBI" id="CHEBI:15377"/>
        <dbReference type="ChEBI" id="CHEBI:57308"/>
        <dbReference type="ChEBI" id="CHEBI:57845"/>
        <dbReference type="EC" id="4.2.1.75"/>
    </reaction>
</comment>
<evidence type="ECO:0000256" key="8">
    <source>
        <dbReference type="ARBA" id="ARBA00048617"/>
    </source>
</evidence>
<evidence type="ECO:0000313" key="12">
    <source>
        <dbReference type="Proteomes" id="UP000503264"/>
    </source>
</evidence>
<dbReference type="Pfam" id="PF02602">
    <property type="entry name" value="HEM4"/>
    <property type="match status" value="1"/>
</dbReference>